<dbReference type="RefSeq" id="WP_408153970.1">
    <property type="nucleotide sequence ID" value="NZ_JAQQFM010000001.1"/>
</dbReference>
<name>A0ABW9A204_9BURK</name>
<proteinExistence type="predicted"/>
<evidence type="ECO:0000313" key="2">
    <source>
        <dbReference type="Proteomes" id="UP001629246"/>
    </source>
</evidence>
<reference evidence="1 2" key="1">
    <citation type="journal article" date="2024" name="Chem. Sci.">
        <title>Discovery of megapolipeptins by genome mining of a Burkholderiales bacteria collection.</title>
        <authorList>
            <person name="Paulo B.S."/>
            <person name="Recchia M.J.J."/>
            <person name="Lee S."/>
            <person name="Fergusson C.H."/>
            <person name="Romanowski S.B."/>
            <person name="Hernandez A."/>
            <person name="Krull N."/>
            <person name="Liu D.Y."/>
            <person name="Cavanagh H."/>
            <person name="Bos A."/>
            <person name="Gray C.A."/>
            <person name="Murphy B.T."/>
            <person name="Linington R.G."/>
            <person name="Eustaquio A.S."/>
        </authorList>
    </citation>
    <scope>NUCLEOTIDE SEQUENCE [LARGE SCALE GENOMIC DNA]</scope>
    <source>
        <strain evidence="1 2">RL21-008-BIB-A</strain>
    </source>
</reference>
<sequence>MAKIKLDEDGYIAEMNRRLCAHPEYEGGMEFLPHPPGSAGKSILGIAWAGIMFKQAYREVLQSMEADFELETHRRRF</sequence>
<protein>
    <submittedName>
        <fullName evidence="1">Uncharacterized protein</fullName>
    </submittedName>
</protein>
<evidence type="ECO:0000313" key="1">
    <source>
        <dbReference type="EMBL" id="MFL9922878.1"/>
    </source>
</evidence>
<organism evidence="1 2">
    <name type="scientific">Herbaspirillum lusitanum</name>
    <dbReference type="NCBI Taxonomy" id="213312"/>
    <lineage>
        <taxon>Bacteria</taxon>
        <taxon>Pseudomonadati</taxon>
        <taxon>Pseudomonadota</taxon>
        <taxon>Betaproteobacteria</taxon>
        <taxon>Burkholderiales</taxon>
        <taxon>Oxalobacteraceae</taxon>
        <taxon>Herbaspirillum</taxon>
    </lineage>
</organism>
<dbReference type="EMBL" id="JAQQFM010000001">
    <property type="protein sequence ID" value="MFL9922878.1"/>
    <property type="molecule type" value="Genomic_DNA"/>
</dbReference>
<gene>
    <name evidence="1" type="ORF">PQR62_01280</name>
</gene>
<accession>A0ABW9A204</accession>
<comment type="caution">
    <text evidence="1">The sequence shown here is derived from an EMBL/GenBank/DDBJ whole genome shotgun (WGS) entry which is preliminary data.</text>
</comment>
<dbReference type="Proteomes" id="UP001629246">
    <property type="component" value="Unassembled WGS sequence"/>
</dbReference>
<keyword evidence="2" id="KW-1185">Reference proteome</keyword>